<reference evidence="5" key="1">
    <citation type="submission" date="2021-01" db="EMBL/GenBank/DDBJ databases">
        <authorList>
            <person name="Corre E."/>
            <person name="Pelletier E."/>
            <person name="Niang G."/>
            <person name="Scheremetjew M."/>
            <person name="Finn R."/>
            <person name="Kale V."/>
            <person name="Holt S."/>
            <person name="Cochrane G."/>
            <person name="Meng A."/>
            <person name="Brown T."/>
            <person name="Cohen L."/>
        </authorList>
    </citation>
    <scope>NUCLEOTIDE SEQUENCE</scope>
    <source>
        <strain evidence="5">NIES-2562</strain>
    </source>
</reference>
<dbReference type="Pfam" id="PF13460">
    <property type="entry name" value="NAD_binding_10"/>
    <property type="match status" value="1"/>
</dbReference>
<dbReference type="GO" id="GO:0005929">
    <property type="term" value="C:cilium"/>
    <property type="evidence" value="ECO:0007669"/>
    <property type="project" value="TreeGrafter"/>
</dbReference>
<organism evidence="5">
    <name type="scientific">Palpitomonas bilix</name>
    <dbReference type="NCBI Taxonomy" id="652834"/>
    <lineage>
        <taxon>Eukaryota</taxon>
        <taxon>Eukaryota incertae sedis</taxon>
    </lineage>
</organism>
<dbReference type="PANTHER" id="PTHR15440">
    <property type="entry name" value="XRP2 PROTEIN"/>
    <property type="match status" value="1"/>
</dbReference>
<sequence>MVNRDDILMKNKSNEKVVRVAGQIDGNASAIMKADKCEFLICDYISQITVDKVTDSSLFIGPVEGSIFLRNLENCTVTCACGQLRTRDCKNVTIHLYVKTDPIIEASTNMTFRPFNGYYKGIEEHAKKAGLFGNPNVYSKLYDFTPTDEVHFSVEEKAKNIWSGDGTAEADSEWPFGHPEVEEGGGVVGVGGEQDGGEASAEREETEVEGKQAEKEGEKQEKPQEEKEETKGEEKEEKKEEKKEEEAEEKEETKGEREEKEEKQEEKQEDKKEEEKQEEVEEKEEAKGEASEATVNVDDIEVKTAAEVPSSEGEKPTVVVTGATGKLGVEIVRQLAMEGYKVRALCRSADKAARVFPSSHRHFKKVEVAVGELSNYSEESGVIESGVREAFAGCKYAVFCHGATSTFGKGSPYNVEVVGTKHVMAAAKEAGIEHIVYVTAVGVMRPFFFITILLNLMRWKIMTHKRTAEKIVMSSGIPCTVVRPTGLTNKGAVSNVRISQGDRVSGGSIPRASVAQVCATAFAQEAKGKTFEITATDKEGDGFVFDPLNRSQLLQHYSEMKTNEELALY</sequence>
<dbReference type="CDD" id="cd05243">
    <property type="entry name" value="SDR_a5"/>
    <property type="match status" value="1"/>
</dbReference>
<dbReference type="GO" id="GO:1990075">
    <property type="term" value="C:periciliary membrane compartment"/>
    <property type="evidence" value="ECO:0007669"/>
    <property type="project" value="TreeGrafter"/>
</dbReference>
<keyword evidence="3" id="KW-1133">Transmembrane helix</keyword>
<dbReference type="InterPro" id="IPR016040">
    <property type="entry name" value="NAD(P)-bd_dom"/>
</dbReference>
<evidence type="ECO:0000259" key="4">
    <source>
        <dbReference type="PROSITE" id="PS51329"/>
    </source>
</evidence>
<evidence type="ECO:0000256" key="2">
    <source>
        <dbReference type="SAM" id="MobiDB-lite"/>
    </source>
</evidence>
<feature type="transmembrane region" description="Helical" evidence="3">
    <location>
        <begin position="435"/>
        <end position="456"/>
    </location>
</feature>
<dbReference type="PROSITE" id="PS51329">
    <property type="entry name" value="C_CAP_COFACTOR_C"/>
    <property type="match status" value="1"/>
</dbReference>
<dbReference type="InterPro" id="IPR036291">
    <property type="entry name" value="NAD(P)-bd_dom_sf"/>
</dbReference>
<dbReference type="InterPro" id="IPR012945">
    <property type="entry name" value="Tubulin-bd_cofactor_C_dom"/>
</dbReference>
<dbReference type="InterPro" id="IPR039093">
    <property type="entry name" value="XRP2"/>
</dbReference>
<evidence type="ECO:0000313" key="5">
    <source>
        <dbReference type="EMBL" id="CAE0265479.1"/>
    </source>
</evidence>
<keyword evidence="3" id="KW-0812">Transmembrane</keyword>
<dbReference type="GO" id="GO:0005096">
    <property type="term" value="F:GTPase activator activity"/>
    <property type="evidence" value="ECO:0007669"/>
    <property type="project" value="InterPro"/>
</dbReference>
<evidence type="ECO:0000256" key="3">
    <source>
        <dbReference type="SAM" id="Phobius"/>
    </source>
</evidence>
<comment type="similarity">
    <text evidence="1">Belongs to the TBCC family.</text>
</comment>
<feature type="domain" description="C-CAP/cofactor C-like" evidence="4">
    <location>
        <begin position="1"/>
        <end position="146"/>
    </location>
</feature>
<dbReference type="AlphaFoldDB" id="A0A7S3GGI9"/>
<protein>
    <recommendedName>
        <fullName evidence="4">C-CAP/cofactor C-like domain-containing protein</fullName>
    </recommendedName>
</protein>
<proteinExistence type="inferred from homology"/>
<keyword evidence="3" id="KW-0472">Membrane</keyword>
<feature type="compositionally biased region" description="Gly residues" evidence="2">
    <location>
        <begin position="184"/>
        <end position="194"/>
    </location>
</feature>
<feature type="compositionally biased region" description="Basic and acidic residues" evidence="2">
    <location>
        <begin position="200"/>
        <end position="275"/>
    </location>
</feature>
<dbReference type="PANTHER" id="PTHR15440:SF0">
    <property type="entry name" value="PROTEIN XRP2"/>
    <property type="match status" value="1"/>
</dbReference>
<evidence type="ECO:0000256" key="1">
    <source>
        <dbReference type="ARBA" id="ARBA00008848"/>
    </source>
</evidence>
<dbReference type="SUPFAM" id="SSF51735">
    <property type="entry name" value="NAD(P)-binding Rossmann-fold domains"/>
    <property type="match status" value="1"/>
</dbReference>
<feature type="region of interest" description="Disordered" evidence="2">
    <location>
        <begin position="162"/>
        <end position="316"/>
    </location>
</feature>
<dbReference type="Gene3D" id="3.40.50.720">
    <property type="entry name" value="NAD(P)-binding Rossmann-like Domain"/>
    <property type="match status" value="1"/>
</dbReference>
<name>A0A7S3GGI9_9EUKA</name>
<accession>A0A7S3GGI9</accession>
<dbReference type="GO" id="GO:0006892">
    <property type="term" value="P:post-Golgi vesicle-mediated transport"/>
    <property type="evidence" value="ECO:0007669"/>
    <property type="project" value="TreeGrafter"/>
</dbReference>
<dbReference type="InterPro" id="IPR017901">
    <property type="entry name" value="C-CAP_CF_C-like"/>
</dbReference>
<dbReference type="EMBL" id="HBIB01042371">
    <property type="protein sequence ID" value="CAE0265479.1"/>
    <property type="molecule type" value="Transcribed_RNA"/>
</dbReference>
<dbReference type="InterPro" id="IPR016098">
    <property type="entry name" value="CAP/MinC_C"/>
</dbReference>
<dbReference type="Gene3D" id="2.160.20.70">
    <property type="match status" value="1"/>
</dbReference>
<gene>
    <name evidence="5" type="ORF">PBIL07802_LOCUS27815</name>
</gene>
<dbReference type="Pfam" id="PF07986">
    <property type="entry name" value="TBCC"/>
    <property type="match status" value="1"/>
</dbReference>